<dbReference type="AlphaFoldDB" id="A0A1I0BZ50"/>
<evidence type="ECO:0000256" key="2">
    <source>
        <dbReference type="ARBA" id="ARBA00022737"/>
    </source>
</evidence>
<dbReference type="RefSeq" id="WP_143052434.1">
    <property type="nucleotide sequence ID" value="NZ_FOHQ01000010.1"/>
</dbReference>
<evidence type="ECO:0000256" key="1">
    <source>
        <dbReference type="ARBA" id="ARBA00004906"/>
    </source>
</evidence>
<feature type="region of interest" description="Disordered" evidence="4">
    <location>
        <begin position="453"/>
        <end position="486"/>
    </location>
</feature>
<dbReference type="SUPFAM" id="SSF49299">
    <property type="entry name" value="PKD domain"/>
    <property type="match status" value="1"/>
</dbReference>
<keyword evidence="3" id="KW-0833">Ubl conjugation pathway</keyword>
<dbReference type="InterPro" id="IPR022441">
    <property type="entry name" value="Para_beta_helix_rpt-2"/>
</dbReference>
<proteinExistence type="predicted"/>
<dbReference type="InterPro" id="IPR013687">
    <property type="entry name" value="Disaggr-rel"/>
</dbReference>
<protein>
    <submittedName>
        <fullName evidence="6">Parallel beta-helix repeat (Two copies)</fullName>
    </submittedName>
</protein>
<dbReference type="SMART" id="SM00722">
    <property type="entry name" value="CASH"/>
    <property type="match status" value="2"/>
</dbReference>
<evidence type="ECO:0000313" key="7">
    <source>
        <dbReference type="Proteomes" id="UP000243338"/>
    </source>
</evidence>
<dbReference type="SUPFAM" id="SSF51126">
    <property type="entry name" value="Pectin lyase-like"/>
    <property type="match status" value="2"/>
</dbReference>
<sequence length="776" mass="84734">MRIHAMMCFVIVLALMTVGTASALSPPIVYVSANNDGDYNCDGVADQVQINAALDYVDANDAYTTVYLKNDGGTNDYIISDQIEIHDDTHFTGASGVRVKLKSGLTENDFEQMVTGGTDLSYRVYNRGYDIEISNIIFDADRYNQSISRMTVRETISIRGNNLTVHDCQFEDGVGDAIKFANYGEELPGIEIYDNEFYISGHCNIYIVYTGYTGDNRVWIHDNNFNEIYSNAGVRLDEVSGALIENNTFFSDTQWSDHGVYISYVNDNGAGTECKDNEVRYNEFHNVREWAILFCARVSSGGTKSETTGNYIHHNMIYEGLGYDDNAGGINVYGMDQAVVEYNTIVDGEGDGVACEEYLNYGLSPTGYTITVENNIIQGMSTYGSHQYGIANHESSSHTINSNYNNIYDCDGGNYLGVTEGGYDTHVDSKFYDATNDIYTLKSTAGVWDGDNWETSAEQSPCIDGADPSDPYSNEPENNGDRANMGRWGNTIYASKSGAAEINVNSADSIQDAVDAATNGDTIIVYPGVYTENVNVYKKLTIISESGNPDDTIVQAASSNDHVFHVTADNVTINGFTATGVTGDDKSGIYLYGVEGCTITNNIASNNDLGIYLYDSSNNLIYNNYFNNTNNTLINDSTGNVWNITKTAGTNIIGGSYLGGNYWAHPNGTGFSQTNNTDADRDGICDETYTIASDHIDYLPLAAPLVYPVADFTANVTEGISPLTVAFTDHSTNATSWAWDVTDNGTVDYTTQYPVHTYTIPGLYTVNLTVSNGNGT</sequence>
<dbReference type="InterPro" id="IPR006633">
    <property type="entry name" value="Carb-bd_sugar_hydrolysis-dom"/>
</dbReference>
<dbReference type="EMBL" id="FOHQ01000010">
    <property type="protein sequence ID" value="SET11835.1"/>
    <property type="molecule type" value="Genomic_DNA"/>
</dbReference>
<dbReference type="Gene3D" id="2.160.20.10">
    <property type="entry name" value="Single-stranded right-handed beta-helix, Pectin lyase-like"/>
    <property type="match status" value="3"/>
</dbReference>
<dbReference type="InterPro" id="IPR035986">
    <property type="entry name" value="PKD_dom_sf"/>
</dbReference>
<dbReference type="SMART" id="SM00710">
    <property type="entry name" value="PbH1"/>
    <property type="match status" value="9"/>
</dbReference>
<dbReference type="Pfam" id="PF05048">
    <property type="entry name" value="NosD"/>
    <property type="match status" value="1"/>
</dbReference>
<keyword evidence="7" id="KW-1185">Reference proteome</keyword>
<dbReference type="NCBIfam" id="TIGR03804">
    <property type="entry name" value="para_beta_helix"/>
    <property type="match status" value="1"/>
</dbReference>
<gene>
    <name evidence="6" type="ORF">SAMN04488587_0030</name>
</gene>
<dbReference type="Pfam" id="PF08480">
    <property type="entry name" value="Disaggr_assoc"/>
    <property type="match status" value="1"/>
</dbReference>
<feature type="non-terminal residue" evidence="6">
    <location>
        <position position="776"/>
    </location>
</feature>
<dbReference type="PANTHER" id="PTHR22990:SF15">
    <property type="entry name" value="F-BOX ONLY PROTEIN 10"/>
    <property type="match status" value="1"/>
</dbReference>
<comment type="pathway">
    <text evidence="1">Protein modification; protein ubiquitination.</text>
</comment>
<feature type="domain" description="PKD" evidence="5">
    <location>
        <begin position="731"/>
        <end position="776"/>
    </location>
</feature>
<organism evidence="6 7">
    <name type="scientific">Methanococcoides vulcani</name>
    <dbReference type="NCBI Taxonomy" id="1353158"/>
    <lineage>
        <taxon>Archaea</taxon>
        <taxon>Methanobacteriati</taxon>
        <taxon>Methanobacteriota</taxon>
        <taxon>Stenosarchaea group</taxon>
        <taxon>Methanomicrobia</taxon>
        <taxon>Methanosarcinales</taxon>
        <taxon>Methanosarcinaceae</taxon>
        <taxon>Methanococcoides</taxon>
    </lineage>
</organism>
<dbReference type="Pfam" id="PF18911">
    <property type="entry name" value="PKD_4"/>
    <property type="match status" value="1"/>
</dbReference>
<reference evidence="7" key="1">
    <citation type="submission" date="2016-10" db="EMBL/GenBank/DDBJ databases">
        <authorList>
            <person name="Varghese N."/>
            <person name="Submissions S."/>
        </authorList>
    </citation>
    <scope>NUCLEOTIDE SEQUENCE [LARGE SCALE GENOMIC DNA]</scope>
    <source>
        <strain evidence="7">SLH 33</strain>
    </source>
</reference>
<evidence type="ECO:0000256" key="3">
    <source>
        <dbReference type="ARBA" id="ARBA00022786"/>
    </source>
</evidence>
<keyword evidence="2" id="KW-0677">Repeat</keyword>
<evidence type="ECO:0000259" key="5">
    <source>
        <dbReference type="PROSITE" id="PS50093"/>
    </source>
</evidence>
<dbReference type="InterPro" id="IPR013783">
    <property type="entry name" value="Ig-like_fold"/>
</dbReference>
<evidence type="ECO:0000256" key="4">
    <source>
        <dbReference type="SAM" id="MobiDB-lite"/>
    </source>
</evidence>
<dbReference type="InterPro" id="IPR012334">
    <property type="entry name" value="Pectin_lyas_fold"/>
</dbReference>
<dbReference type="Proteomes" id="UP000243338">
    <property type="component" value="Unassembled WGS sequence"/>
</dbReference>
<dbReference type="Gene3D" id="2.60.40.10">
    <property type="entry name" value="Immunoglobulins"/>
    <property type="match status" value="1"/>
</dbReference>
<name>A0A1I0BZ50_9EURY</name>
<dbReference type="InterPro" id="IPR000601">
    <property type="entry name" value="PKD_dom"/>
</dbReference>
<dbReference type="InterPro" id="IPR006626">
    <property type="entry name" value="PbH1"/>
</dbReference>
<dbReference type="InterPro" id="IPR022409">
    <property type="entry name" value="PKD/Chitinase_dom"/>
</dbReference>
<dbReference type="PANTHER" id="PTHR22990">
    <property type="entry name" value="F-BOX ONLY PROTEIN"/>
    <property type="match status" value="1"/>
</dbReference>
<dbReference type="OrthoDB" id="136746at2157"/>
<dbReference type="CDD" id="cd00146">
    <property type="entry name" value="PKD"/>
    <property type="match status" value="1"/>
</dbReference>
<accession>A0A1I0BZ50</accession>
<dbReference type="STRING" id="1353158.SAMN04488587_0030"/>
<evidence type="ECO:0000313" key="6">
    <source>
        <dbReference type="EMBL" id="SET11835.1"/>
    </source>
</evidence>
<dbReference type="PROSITE" id="PS50093">
    <property type="entry name" value="PKD"/>
    <property type="match status" value="1"/>
</dbReference>
<dbReference type="InterPro" id="IPR011050">
    <property type="entry name" value="Pectin_lyase_fold/virulence"/>
</dbReference>
<dbReference type="SMART" id="SM00089">
    <property type="entry name" value="PKD"/>
    <property type="match status" value="1"/>
</dbReference>
<dbReference type="InterPro" id="IPR007742">
    <property type="entry name" value="NosD_dom"/>
</dbReference>
<dbReference type="InterPro" id="IPR051550">
    <property type="entry name" value="SCF-Subunits/Alg-Epimerases"/>
</dbReference>